<gene>
    <name evidence="13" type="ORF">NAEGRDRAFT_51559</name>
</gene>
<dbReference type="EC" id="6.1.1.3" evidence="3"/>
<dbReference type="RefSeq" id="XP_002673467.1">
    <property type="nucleotide sequence ID" value="XM_002673421.1"/>
</dbReference>
<dbReference type="GO" id="GO:0005739">
    <property type="term" value="C:mitochondrion"/>
    <property type="evidence" value="ECO:0007669"/>
    <property type="project" value="TreeGrafter"/>
</dbReference>
<dbReference type="SUPFAM" id="SSF81271">
    <property type="entry name" value="TGS-like"/>
    <property type="match status" value="1"/>
</dbReference>
<dbReference type="Gene3D" id="3.10.20.30">
    <property type="match status" value="1"/>
</dbReference>
<evidence type="ECO:0000256" key="1">
    <source>
        <dbReference type="ARBA" id="ARBA00004496"/>
    </source>
</evidence>
<keyword evidence="8" id="KW-0648">Protein biosynthesis</keyword>
<keyword evidence="6" id="KW-0547">Nucleotide-binding</keyword>
<dbReference type="SUPFAM" id="SSF55186">
    <property type="entry name" value="ThrRS/AlaRS common domain"/>
    <property type="match status" value="1"/>
</dbReference>
<evidence type="ECO:0000313" key="13">
    <source>
        <dbReference type="EMBL" id="EFC40723.1"/>
    </source>
</evidence>
<dbReference type="GO" id="GO:0006435">
    <property type="term" value="P:threonyl-tRNA aminoacylation"/>
    <property type="evidence" value="ECO:0007669"/>
    <property type="project" value="InterPro"/>
</dbReference>
<keyword evidence="9" id="KW-0030">Aminoacyl-tRNA synthetase</keyword>
<evidence type="ECO:0000256" key="2">
    <source>
        <dbReference type="ARBA" id="ARBA00008226"/>
    </source>
</evidence>
<dbReference type="GO" id="GO:0004829">
    <property type="term" value="F:threonine-tRNA ligase activity"/>
    <property type="evidence" value="ECO:0007669"/>
    <property type="project" value="UniProtKB-EC"/>
</dbReference>
<dbReference type="FunFam" id="3.40.50.800:FF:000019">
    <property type="entry name" value="Threonine--tRNA ligase mitochondrial 1"/>
    <property type="match status" value="1"/>
</dbReference>
<dbReference type="SUPFAM" id="SSF55681">
    <property type="entry name" value="Class II aaRS and biotin synthetases"/>
    <property type="match status" value="1"/>
</dbReference>
<evidence type="ECO:0000256" key="9">
    <source>
        <dbReference type="ARBA" id="ARBA00023146"/>
    </source>
</evidence>
<dbReference type="InterPro" id="IPR006195">
    <property type="entry name" value="aa-tRNA-synth_II"/>
</dbReference>
<keyword evidence="4" id="KW-0963">Cytoplasm</keyword>
<keyword evidence="14" id="KW-1185">Reference proteome</keyword>
<reference evidence="13 14" key="1">
    <citation type="journal article" date="2010" name="Cell">
        <title>The genome of Naegleria gruberi illuminates early eukaryotic versatility.</title>
        <authorList>
            <person name="Fritz-Laylin L.K."/>
            <person name="Prochnik S.E."/>
            <person name="Ginger M.L."/>
            <person name="Dacks J.B."/>
            <person name="Carpenter M.L."/>
            <person name="Field M.C."/>
            <person name="Kuo A."/>
            <person name="Paredez A."/>
            <person name="Chapman J."/>
            <person name="Pham J."/>
            <person name="Shu S."/>
            <person name="Neupane R."/>
            <person name="Cipriano M."/>
            <person name="Mancuso J."/>
            <person name="Tu H."/>
            <person name="Salamov A."/>
            <person name="Lindquist E."/>
            <person name="Shapiro H."/>
            <person name="Lucas S."/>
            <person name="Grigoriev I.V."/>
            <person name="Cande W.Z."/>
            <person name="Fulton C."/>
            <person name="Rokhsar D.S."/>
            <person name="Dawson S.C."/>
        </authorList>
    </citation>
    <scope>NUCLEOTIDE SEQUENCE [LARGE SCALE GENOMIC DNA]</scope>
    <source>
        <strain evidence="13 14">NEG-M</strain>
    </source>
</reference>
<dbReference type="InterPro" id="IPR018163">
    <property type="entry name" value="Thr/Ala-tRNA-synth_IIc_edit"/>
</dbReference>
<dbReference type="FunFam" id="3.30.980.10:FF:000005">
    <property type="entry name" value="Threonyl-tRNA synthetase, mitochondrial"/>
    <property type="match status" value="1"/>
</dbReference>
<dbReference type="VEuPathDB" id="AmoebaDB:NAEGRDRAFT_51559"/>
<evidence type="ECO:0000256" key="10">
    <source>
        <dbReference type="ARBA" id="ARBA00031900"/>
    </source>
</evidence>
<organism evidence="14">
    <name type="scientific">Naegleria gruberi</name>
    <name type="common">Amoeba</name>
    <dbReference type="NCBI Taxonomy" id="5762"/>
    <lineage>
        <taxon>Eukaryota</taxon>
        <taxon>Discoba</taxon>
        <taxon>Heterolobosea</taxon>
        <taxon>Tetramitia</taxon>
        <taxon>Eutetramitia</taxon>
        <taxon>Vahlkampfiidae</taxon>
        <taxon>Naegleria</taxon>
    </lineage>
</organism>
<dbReference type="PROSITE" id="PS50862">
    <property type="entry name" value="AA_TRNA_LIGASE_II"/>
    <property type="match status" value="1"/>
</dbReference>
<evidence type="ECO:0000256" key="7">
    <source>
        <dbReference type="ARBA" id="ARBA00022840"/>
    </source>
</evidence>
<dbReference type="Gene3D" id="3.30.930.10">
    <property type="entry name" value="Bira Bifunctional Protein, Domain 2"/>
    <property type="match status" value="1"/>
</dbReference>
<proteinExistence type="inferred from homology"/>
<dbReference type="eggNOG" id="KOG1637">
    <property type="taxonomic scope" value="Eukaryota"/>
</dbReference>
<dbReference type="Pfam" id="PF00587">
    <property type="entry name" value="tRNA-synt_2b"/>
    <property type="match status" value="1"/>
</dbReference>
<evidence type="ECO:0000256" key="5">
    <source>
        <dbReference type="ARBA" id="ARBA00022598"/>
    </source>
</evidence>
<comment type="subcellular location">
    <subcellularLocation>
        <location evidence="1">Cytoplasm</location>
    </subcellularLocation>
</comment>
<dbReference type="Gene3D" id="3.40.50.800">
    <property type="entry name" value="Anticodon-binding domain"/>
    <property type="match status" value="1"/>
</dbReference>
<dbReference type="KEGG" id="ngr:NAEGRDRAFT_51559"/>
<evidence type="ECO:0000259" key="12">
    <source>
        <dbReference type="PROSITE" id="PS50862"/>
    </source>
</evidence>
<dbReference type="InterPro" id="IPR012675">
    <property type="entry name" value="Beta-grasp_dom_sf"/>
</dbReference>
<keyword evidence="7" id="KW-0067">ATP-binding</keyword>
<dbReference type="EMBL" id="GG738890">
    <property type="protein sequence ID" value="EFC40723.1"/>
    <property type="molecule type" value="Genomic_DNA"/>
</dbReference>
<dbReference type="PANTHER" id="PTHR11451">
    <property type="entry name" value="THREONINE-TRNA LIGASE"/>
    <property type="match status" value="1"/>
</dbReference>
<dbReference type="CDD" id="cd01667">
    <property type="entry name" value="TGS_ThrRS"/>
    <property type="match status" value="1"/>
</dbReference>
<accession>D2VQZ7</accession>
<keyword evidence="5" id="KW-0436">Ligase</keyword>
<dbReference type="InterPro" id="IPR045864">
    <property type="entry name" value="aa-tRNA-synth_II/BPL/LPL"/>
</dbReference>
<sequence>MDDYFSRRNKLFDQFKEKRRRELGNKIGKEITITIDKDVVKGKAFETSPYKIASDLSNDQSMDHLIAKINGKLWDMNRELEGDGRLEFCSDWNDLEVRRVFKRSSAFVLGAAVEQVFKCLVSGGAVLEDDYGKGGFFYENFMDEVVRNSSINDHSKIKKEIEKIIEEKHPFERLIVRKYEALELFAGNKFKIELLNEKFKDDDFLCVYRCGCFIDTSVGPHLLHTGQIASFEIISNTRFLSDTKREILRFYGISFPTVQLKEEWKIMTQKLKLCDHKKVGKDQELWFFHPHAPGMVSLLPHGKRICNSVQSQLREAYWRYGFAEVQSPIVLNKDLWYYQSGSRNQWWQQYNFALEIDKEYYILKPYNKPIHCIMYRNKSRSYRDLPIRYVEFGSVFPDNIKPFRLNGRLRSFQKDESTIFCQSDQTKKEVLNCLQMMGSVYNKFGFEFKIVFSTKPVSFYGDNLEWIKLEGILETALKSLGHEWERDEGGAPSLGPRIEFYVSDNLKRFIYLCGIIQMDLMTPRFFNLTYTSSDNSAESKPICISSTILNNTETFMALSAERYGGKWPFWLSPRQAIIIPICEKCSEYANNVKDRIHQAGYYVDVDMSFHTIEKKIRNAHLAQYNYILIIGVSEMETDCVNVRIRDGEQEGVKSIQELLEEFEVKIREFK</sequence>
<dbReference type="AlphaFoldDB" id="D2VQZ7"/>
<dbReference type="InterPro" id="IPR002314">
    <property type="entry name" value="aa-tRNA-synt_IIb"/>
</dbReference>
<dbReference type="OrthoDB" id="5423599at2759"/>
<dbReference type="PANTHER" id="PTHR11451:SF46">
    <property type="entry name" value="THREONINE--TRNA LIGASE"/>
    <property type="match status" value="1"/>
</dbReference>
<name>D2VQZ7_NAEGR</name>
<evidence type="ECO:0000256" key="6">
    <source>
        <dbReference type="ARBA" id="ARBA00022741"/>
    </source>
</evidence>
<dbReference type="GO" id="GO:0005524">
    <property type="term" value="F:ATP binding"/>
    <property type="evidence" value="ECO:0007669"/>
    <property type="project" value="UniProtKB-KW"/>
</dbReference>
<evidence type="ECO:0000256" key="3">
    <source>
        <dbReference type="ARBA" id="ARBA00013163"/>
    </source>
</evidence>
<dbReference type="InParanoid" id="D2VQZ7"/>
<dbReference type="InterPro" id="IPR004154">
    <property type="entry name" value="Anticodon-bd"/>
</dbReference>
<evidence type="ECO:0000313" key="14">
    <source>
        <dbReference type="Proteomes" id="UP000006671"/>
    </source>
</evidence>
<dbReference type="STRING" id="5762.D2VQZ7"/>
<dbReference type="Pfam" id="PF03129">
    <property type="entry name" value="HGTP_anticodon"/>
    <property type="match status" value="1"/>
</dbReference>
<dbReference type="InterPro" id="IPR002320">
    <property type="entry name" value="Thr-tRNA-ligase_IIa"/>
</dbReference>
<evidence type="ECO:0000256" key="11">
    <source>
        <dbReference type="ARBA" id="ARBA00049515"/>
    </source>
</evidence>
<protein>
    <recommendedName>
        <fullName evidence="3">threonine--tRNA ligase</fullName>
        <ecNumber evidence="3">6.1.1.3</ecNumber>
    </recommendedName>
    <alternativeName>
        <fullName evidence="10">Threonyl-tRNA synthetase</fullName>
    </alternativeName>
</protein>
<dbReference type="Proteomes" id="UP000006671">
    <property type="component" value="Unassembled WGS sequence"/>
</dbReference>
<evidence type="ECO:0000256" key="4">
    <source>
        <dbReference type="ARBA" id="ARBA00022490"/>
    </source>
</evidence>
<comment type="catalytic activity">
    <reaction evidence="11">
        <text>tRNA(Thr) + L-threonine + ATP = L-threonyl-tRNA(Thr) + AMP + diphosphate + H(+)</text>
        <dbReference type="Rhea" id="RHEA:24624"/>
        <dbReference type="Rhea" id="RHEA-COMP:9670"/>
        <dbReference type="Rhea" id="RHEA-COMP:9704"/>
        <dbReference type="ChEBI" id="CHEBI:15378"/>
        <dbReference type="ChEBI" id="CHEBI:30616"/>
        <dbReference type="ChEBI" id="CHEBI:33019"/>
        <dbReference type="ChEBI" id="CHEBI:57926"/>
        <dbReference type="ChEBI" id="CHEBI:78442"/>
        <dbReference type="ChEBI" id="CHEBI:78534"/>
        <dbReference type="ChEBI" id="CHEBI:456215"/>
        <dbReference type="EC" id="6.1.1.3"/>
    </reaction>
</comment>
<dbReference type="SUPFAM" id="SSF52954">
    <property type="entry name" value="Class II aaRS ABD-related"/>
    <property type="match status" value="1"/>
</dbReference>
<dbReference type="InterPro" id="IPR047246">
    <property type="entry name" value="ThrRS_anticodon"/>
</dbReference>
<dbReference type="Gene3D" id="3.30.980.10">
    <property type="entry name" value="Threonyl-trna Synthetase, Chain A, domain 2"/>
    <property type="match status" value="1"/>
</dbReference>
<evidence type="ECO:0000256" key="8">
    <source>
        <dbReference type="ARBA" id="ARBA00022917"/>
    </source>
</evidence>
<dbReference type="CDD" id="cd00860">
    <property type="entry name" value="ThrRS_anticodon"/>
    <property type="match status" value="1"/>
</dbReference>
<feature type="domain" description="Aminoacyl-transfer RNA synthetases class-II family profile" evidence="12">
    <location>
        <begin position="294"/>
        <end position="502"/>
    </location>
</feature>
<dbReference type="InterPro" id="IPR012676">
    <property type="entry name" value="TGS-like"/>
</dbReference>
<dbReference type="InterPro" id="IPR036621">
    <property type="entry name" value="Anticodon-bd_dom_sf"/>
</dbReference>
<dbReference type="GeneID" id="8864593"/>
<comment type="similarity">
    <text evidence="2">Belongs to the class-II aminoacyl-tRNA synthetase family.</text>
</comment>
<dbReference type="PRINTS" id="PR01047">
    <property type="entry name" value="TRNASYNTHTHR"/>
</dbReference>